<keyword evidence="2" id="KW-1185">Reference proteome</keyword>
<comment type="caution">
    <text evidence="1">The sequence shown here is derived from an EMBL/GenBank/DDBJ whole genome shotgun (WGS) entry which is preliminary data.</text>
</comment>
<accession>A0A9Q0QEU6</accession>
<sequence>MTLKMNSENLSASVYPSWKARASDEDVG</sequence>
<reference evidence="1" key="2">
    <citation type="journal article" date="2023" name="Int. J. Mol. Sci.">
        <title>De Novo Assembly and Annotation of 11 Diverse Shrub Willow (Salix) Genomes Reveals Novel Gene Organization in Sex-Linked Regions.</title>
        <authorList>
            <person name="Hyden B."/>
            <person name="Feng K."/>
            <person name="Yates T.B."/>
            <person name="Jawdy S."/>
            <person name="Cereghino C."/>
            <person name="Smart L.B."/>
            <person name="Muchero W."/>
        </authorList>
    </citation>
    <scope>NUCLEOTIDE SEQUENCE</scope>
    <source>
        <tissue evidence="1">Shoot tip</tissue>
    </source>
</reference>
<organism evidence="1 2">
    <name type="scientific">Salix purpurea</name>
    <name type="common">Purple osier willow</name>
    <dbReference type="NCBI Taxonomy" id="77065"/>
    <lineage>
        <taxon>Eukaryota</taxon>
        <taxon>Viridiplantae</taxon>
        <taxon>Streptophyta</taxon>
        <taxon>Embryophyta</taxon>
        <taxon>Tracheophyta</taxon>
        <taxon>Spermatophyta</taxon>
        <taxon>Magnoliopsida</taxon>
        <taxon>eudicotyledons</taxon>
        <taxon>Gunneridae</taxon>
        <taxon>Pentapetalae</taxon>
        <taxon>rosids</taxon>
        <taxon>fabids</taxon>
        <taxon>Malpighiales</taxon>
        <taxon>Salicaceae</taxon>
        <taxon>Saliceae</taxon>
        <taxon>Salix</taxon>
    </lineage>
</organism>
<dbReference type="EMBL" id="JAPFFK010000016">
    <property type="protein sequence ID" value="KAJ6705388.1"/>
    <property type="molecule type" value="Genomic_DNA"/>
</dbReference>
<dbReference type="Proteomes" id="UP001151532">
    <property type="component" value="Chromosome 3"/>
</dbReference>
<dbReference type="AlphaFoldDB" id="A0A9Q0QEU6"/>
<protein>
    <submittedName>
        <fullName evidence="1">Uncharacterized protein</fullName>
    </submittedName>
</protein>
<name>A0A9Q0QEU6_SALPP</name>
<evidence type="ECO:0000313" key="2">
    <source>
        <dbReference type="Proteomes" id="UP001151532"/>
    </source>
</evidence>
<proteinExistence type="predicted"/>
<reference evidence="1" key="1">
    <citation type="submission" date="2022-11" db="EMBL/GenBank/DDBJ databases">
        <authorList>
            <person name="Hyden B.L."/>
            <person name="Feng K."/>
            <person name="Yates T."/>
            <person name="Jawdy S."/>
            <person name="Smart L.B."/>
            <person name="Muchero W."/>
        </authorList>
    </citation>
    <scope>NUCLEOTIDE SEQUENCE</scope>
    <source>
        <tissue evidence="1">Shoot tip</tissue>
    </source>
</reference>
<evidence type="ECO:0000313" key="1">
    <source>
        <dbReference type="EMBL" id="KAJ6705388.1"/>
    </source>
</evidence>
<gene>
    <name evidence="1" type="ORF">OIU79_010149</name>
</gene>